<evidence type="ECO:0000313" key="4">
    <source>
        <dbReference type="Proteomes" id="UP000824090"/>
    </source>
</evidence>
<gene>
    <name evidence="3" type="ORF">IAC50_09070</name>
</gene>
<dbReference type="AlphaFoldDB" id="A0A9D1I3S0"/>
<dbReference type="InterPro" id="IPR004516">
    <property type="entry name" value="HisRS/HisZ"/>
</dbReference>
<dbReference type="PIRSF" id="PIRSF001549">
    <property type="entry name" value="His-tRNA_synth"/>
    <property type="match status" value="1"/>
</dbReference>
<dbReference type="Gene3D" id="3.30.930.10">
    <property type="entry name" value="Bira Bifunctional Protein, Domain 2"/>
    <property type="match status" value="1"/>
</dbReference>
<dbReference type="Proteomes" id="UP000824090">
    <property type="component" value="Unassembled WGS sequence"/>
</dbReference>
<dbReference type="GO" id="GO:0004821">
    <property type="term" value="F:histidine-tRNA ligase activity"/>
    <property type="evidence" value="ECO:0007669"/>
    <property type="project" value="TreeGrafter"/>
</dbReference>
<comment type="caution">
    <text evidence="3">The sequence shown here is derived from an EMBL/GenBank/DDBJ whole genome shotgun (WGS) entry which is preliminary data.</text>
</comment>
<keyword evidence="3" id="KW-0328">Glycosyltransferase</keyword>
<dbReference type="InterPro" id="IPR041715">
    <property type="entry name" value="HisRS-like_core"/>
</dbReference>
<organism evidence="3 4">
    <name type="scientific">Candidatus Allocopromorpha excrementigallinarum</name>
    <dbReference type="NCBI Taxonomy" id="2840742"/>
    <lineage>
        <taxon>Bacteria</taxon>
        <taxon>Bacillati</taxon>
        <taxon>Bacillota</taxon>
        <taxon>Clostridia</taxon>
        <taxon>Eubacteriales</taxon>
        <taxon>Eubacteriaceae</taxon>
        <taxon>Eubacteriaceae incertae sedis</taxon>
        <taxon>Candidatus Allocopromorpha</taxon>
    </lineage>
</organism>
<dbReference type="SUPFAM" id="SSF55681">
    <property type="entry name" value="Class II aaRS and biotin synthetases"/>
    <property type="match status" value="1"/>
</dbReference>
<dbReference type="InterPro" id="IPR045864">
    <property type="entry name" value="aa-tRNA-synth_II/BPL/LPL"/>
</dbReference>
<dbReference type="PANTHER" id="PTHR43707">
    <property type="entry name" value="HISTIDYL-TRNA SYNTHETASE"/>
    <property type="match status" value="1"/>
</dbReference>
<reference evidence="3" key="1">
    <citation type="submission" date="2020-10" db="EMBL/GenBank/DDBJ databases">
        <authorList>
            <person name="Gilroy R."/>
        </authorList>
    </citation>
    <scope>NUCLEOTIDE SEQUENCE</scope>
    <source>
        <strain evidence="3">ChiHcec3-6078</strain>
    </source>
</reference>
<feature type="binding site" evidence="1">
    <location>
        <position position="106"/>
    </location>
    <ligand>
        <name>L-histidine</name>
        <dbReference type="ChEBI" id="CHEBI:57595"/>
    </ligand>
</feature>
<accession>A0A9D1I3S0</accession>
<keyword evidence="3" id="KW-0808">Transferase</keyword>
<dbReference type="GO" id="GO:0006427">
    <property type="term" value="P:histidyl-tRNA aminoacylation"/>
    <property type="evidence" value="ECO:0007669"/>
    <property type="project" value="TreeGrafter"/>
</dbReference>
<reference evidence="3" key="2">
    <citation type="journal article" date="2021" name="PeerJ">
        <title>Extensive microbial diversity within the chicken gut microbiome revealed by metagenomics and culture.</title>
        <authorList>
            <person name="Gilroy R."/>
            <person name="Ravi A."/>
            <person name="Getino M."/>
            <person name="Pursley I."/>
            <person name="Horton D.L."/>
            <person name="Alikhan N.F."/>
            <person name="Baker D."/>
            <person name="Gharbi K."/>
            <person name="Hall N."/>
            <person name="Watson M."/>
            <person name="Adriaenssens E.M."/>
            <person name="Foster-Nyarko E."/>
            <person name="Jarju S."/>
            <person name="Secka A."/>
            <person name="Antonio M."/>
            <person name="Oren A."/>
            <person name="Chaudhuri R.R."/>
            <person name="La Ragione R."/>
            <person name="Hildebrand F."/>
            <person name="Pallen M.J."/>
        </authorList>
    </citation>
    <scope>NUCLEOTIDE SEQUENCE</scope>
    <source>
        <strain evidence="3">ChiHcec3-6078</strain>
    </source>
</reference>
<dbReference type="EMBL" id="DVMP01000160">
    <property type="protein sequence ID" value="HIU26628.1"/>
    <property type="molecule type" value="Genomic_DNA"/>
</dbReference>
<dbReference type="GO" id="GO:0005737">
    <property type="term" value="C:cytoplasm"/>
    <property type="evidence" value="ECO:0007669"/>
    <property type="project" value="InterPro"/>
</dbReference>
<proteinExistence type="predicted"/>
<dbReference type="PANTHER" id="PTHR43707:SF1">
    <property type="entry name" value="HISTIDINE--TRNA LIGASE, MITOCHONDRIAL-RELATED"/>
    <property type="match status" value="1"/>
</dbReference>
<protein>
    <submittedName>
        <fullName evidence="3">ATP phosphoribosyltransferase regulatory subunit</fullName>
    </submittedName>
</protein>
<feature type="domain" description="Class II Histidinyl-tRNA synthetase (HisRS)-like catalytic core" evidence="2">
    <location>
        <begin position="10"/>
        <end position="301"/>
    </location>
</feature>
<feature type="binding site" evidence="1">
    <location>
        <position position="93"/>
    </location>
    <ligand>
        <name>L-histidine</name>
        <dbReference type="ChEBI" id="CHEBI:57595"/>
    </ligand>
</feature>
<feature type="binding site" evidence="1">
    <location>
        <begin position="66"/>
        <end position="68"/>
    </location>
    <ligand>
        <name>L-histidine</name>
        <dbReference type="ChEBI" id="CHEBI:57595"/>
    </ligand>
</feature>
<sequence length="369" mass="42477">MKYNLRPDETATLELRGLYEKYGYKKYKISKFEEYSLYVENRDFFTGDKVLSFTDLDGRLLAMKPDVTLSIINNTRAEKGKSEKIYYIENVYRESKENHSFKEINQMGLEYMGDVTKYSILEVMVLAAESLKTINEDYLLEISNMNYTMNFLRALQLSESVYLELLNNIRRKNITGISEAAEKAGLKNEVTDMLCRLPFLYGNPEEAVKRALEMALDTTMEEDVRELEEYCRALRGMGLSENIQLDLSMVNDIAYYNGIIFRGYIRDLPGCVLAGGQYDKAMKLFGKEAGAIGFAIYLDELTKGKQQMPRYDVDAVLIYGEADMTETAKALKALQSRGLSVRAERKEPEGIRYREKYVLREGQPVKEEI</sequence>
<name>A0A9D1I3S0_9FIRM</name>
<feature type="binding site" evidence="1">
    <location>
        <position position="110"/>
    </location>
    <ligand>
        <name>L-histidine</name>
        <dbReference type="ChEBI" id="CHEBI:57595"/>
    </ligand>
</feature>
<evidence type="ECO:0000256" key="1">
    <source>
        <dbReference type="PIRSR" id="PIRSR001549-1"/>
    </source>
</evidence>
<dbReference type="GO" id="GO:0140096">
    <property type="term" value="F:catalytic activity, acting on a protein"/>
    <property type="evidence" value="ECO:0007669"/>
    <property type="project" value="UniProtKB-ARBA"/>
</dbReference>
<evidence type="ECO:0000313" key="3">
    <source>
        <dbReference type="EMBL" id="HIU26628.1"/>
    </source>
</evidence>
<dbReference type="Pfam" id="PF13393">
    <property type="entry name" value="tRNA-synt_His"/>
    <property type="match status" value="1"/>
</dbReference>
<dbReference type="GO" id="GO:0016757">
    <property type="term" value="F:glycosyltransferase activity"/>
    <property type="evidence" value="ECO:0007669"/>
    <property type="project" value="UniProtKB-KW"/>
</dbReference>
<feature type="binding site" evidence="1">
    <location>
        <begin position="255"/>
        <end position="256"/>
    </location>
    <ligand>
        <name>L-histidine</name>
        <dbReference type="ChEBI" id="CHEBI:57595"/>
    </ligand>
</feature>
<evidence type="ECO:0000259" key="2">
    <source>
        <dbReference type="Pfam" id="PF13393"/>
    </source>
</evidence>